<dbReference type="Pfam" id="PF26107">
    <property type="entry name" value="BrxR_CTD"/>
    <property type="match status" value="1"/>
</dbReference>
<organism evidence="4 5">
    <name type="scientific">Shewanella algae</name>
    <dbReference type="NCBI Taxonomy" id="38313"/>
    <lineage>
        <taxon>Bacteria</taxon>
        <taxon>Pseudomonadati</taxon>
        <taxon>Pseudomonadota</taxon>
        <taxon>Gammaproteobacteria</taxon>
        <taxon>Alteromonadales</taxon>
        <taxon>Shewanellaceae</taxon>
        <taxon>Shewanella</taxon>
    </lineage>
</organism>
<dbReference type="InterPro" id="IPR059019">
    <property type="entry name" value="WHD_CapW"/>
</dbReference>
<dbReference type="PIRSF" id="PIRSF015558">
    <property type="entry name" value="Txn_reg_DeoR_prd"/>
    <property type="match status" value="1"/>
</dbReference>
<dbReference type="EMBL" id="UGYO01000002">
    <property type="protein sequence ID" value="SUJ09734.1"/>
    <property type="molecule type" value="Genomic_DNA"/>
</dbReference>
<dbReference type="PANTHER" id="PTHR34580:SF3">
    <property type="entry name" value="PROTEIN PAFB"/>
    <property type="match status" value="1"/>
</dbReference>
<evidence type="ECO:0000259" key="1">
    <source>
        <dbReference type="Pfam" id="PF13280"/>
    </source>
</evidence>
<dbReference type="PROSITE" id="PS52050">
    <property type="entry name" value="WYL"/>
    <property type="match status" value="1"/>
</dbReference>
<dbReference type="AlphaFoldDB" id="A0A380BYQ6"/>
<feature type="domain" description="WYL" evidence="1">
    <location>
        <begin position="123"/>
        <end position="190"/>
    </location>
</feature>
<evidence type="ECO:0000259" key="3">
    <source>
        <dbReference type="Pfam" id="PF26109"/>
    </source>
</evidence>
<dbReference type="PANTHER" id="PTHR34580">
    <property type="match status" value="1"/>
</dbReference>
<dbReference type="InterPro" id="IPR016634">
    <property type="entry name" value="CapW-like"/>
</dbReference>
<evidence type="ECO:0000313" key="5">
    <source>
        <dbReference type="Proteomes" id="UP000254069"/>
    </source>
</evidence>
<dbReference type="InterPro" id="IPR051534">
    <property type="entry name" value="CBASS_pafABC_assoc_protein"/>
</dbReference>
<dbReference type="RefSeq" id="WP_223828942.1">
    <property type="nucleotide sequence ID" value="NZ_CP032415.1"/>
</dbReference>
<proteinExistence type="predicted"/>
<accession>A0A380BYQ6</accession>
<protein>
    <submittedName>
        <fullName evidence="4">Uncharacterized protein</fullName>
    </submittedName>
</protein>
<dbReference type="InterPro" id="IPR059020">
    <property type="entry name" value="CapW_CTD"/>
</dbReference>
<dbReference type="InterPro" id="IPR026881">
    <property type="entry name" value="WYL_dom"/>
</dbReference>
<feature type="domain" description="DNA-binding transcriptional repressor CapW winged helix-turn-helix" evidence="3">
    <location>
        <begin position="15"/>
        <end position="85"/>
    </location>
</feature>
<reference evidence="4 5" key="1">
    <citation type="submission" date="2018-06" db="EMBL/GenBank/DDBJ databases">
        <authorList>
            <consortium name="Pathogen Informatics"/>
            <person name="Doyle S."/>
        </authorList>
    </citation>
    <scope>NUCLEOTIDE SEQUENCE [LARGE SCALE GENOMIC DNA]</scope>
    <source>
        <strain evidence="4 5">NCTC10738</strain>
    </source>
</reference>
<sequence>MSSEMSNIDKLSHGQRQRLAFIDFSLQYFGQVSRQDLIAKFATGLAAATRDFSLYRELAPQNLKLMHPSRHYQRQHEFKPLFHHDPEAILSGLARGFGDGLSQPLVPSQVCFDAVRLIHPDTEIIAALMRSIQQGQALALQYVSTSSGETLREIVPHALVNNGQRWHVRAFDRQHGKFNDFVVTRIKQARELEGSPLPKEQPAADSNWLTPVELVLVPHPSLKHPEAIMLDYRMEDGELKVASNAALAGYLLRSWSVDCSAKHQIDGGVCQLALKNHQVLERLEHLAIVPGAGR</sequence>
<dbReference type="Pfam" id="PF26109">
    <property type="entry name" value="WHD_BrxR"/>
    <property type="match status" value="1"/>
</dbReference>
<name>A0A380BYQ6_9GAMM</name>
<keyword evidence="5" id="KW-1185">Reference proteome</keyword>
<gene>
    <name evidence="4" type="ORF">NCTC10738_04212</name>
</gene>
<evidence type="ECO:0000313" key="4">
    <source>
        <dbReference type="EMBL" id="SUJ09734.1"/>
    </source>
</evidence>
<dbReference type="Pfam" id="PF13280">
    <property type="entry name" value="WYL"/>
    <property type="match status" value="1"/>
</dbReference>
<feature type="domain" description="DNA-binding transcriptional repressor CapW C-terminal dimerisation" evidence="2">
    <location>
        <begin position="212"/>
        <end position="278"/>
    </location>
</feature>
<dbReference type="Proteomes" id="UP000254069">
    <property type="component" value="Unassembled WGS sequence"/>
</dbReference>
<evidence type="ECO:0000259" key="2">
    <source>
        <dbReference type="Pfam" id="PF26107"/>
    </source>
</evidence>